<evidence type="ECO:0000313" key="4">
    <source>
        <dbReference type="Proteomes" id="UP000289738"/>
    </source>
</evidence>
<evidence type="ECO:0000313" key="3">
    <source>
        <dbReference type="EMBL" id="RYR54405.1"/>
    </source>
</evidence>
<gene>
    <name evidence="3" type="ORF">Ahy_A06g029676</name>
</gene>
<protein>
    <recommendedName>
        <fullName evidence="2">DUF4283 domain-containing protein</fullName>
    </recommendedName>
</protein>
<dbReference type="EMBL" id="SDMP01000006">
    <property type="protein sequence ID" value="RYR54405.1"/>
    <property type="molecule type" value="Genomic_DNA"/>
</dbReference>
<proteinExistence type="predicted"/>
<evidence type="ECO:0000256" key="1">
    <source>
        <dbReference type="SAM" id="SignalP"/>
    </source>
</evidence>
<feature type="chain" id="PRO_5019406484" description="DUF4283 domain-containing protein" evidence="1">
    <location>
        <begin position="19"/>
        <end position="124"/>
    </location>
</feature>
<keyword evidence="4" id="KW-1185">Reference proteome</keyword>
<comment type="caution">
    <text evidence="3">The sequence shown here is derived from an EMBL/GenBank/DDBJ whole genome shotgun (WGS) entry which is preliminary data.</text>
</comment>
<reference evidence="3 4" key="1">
    <citation type="submission" date="2019-01" db="EMBL/GenBank/DDBJ databases">
        <title>Sequencing of cultivated peanut Arachis hypogaea provides insights into genome evolution and oil improvement.</title>
        <authorList>
            <person name="Chen X."/>
        </authorList>
    </citation>
    <scope>NUCLEOTIDE SEQUENCE [LARGE SCALE GENOMIC DNA]</scope>
    <source>
        <strain evidence="4">cv. Fuhuasheng</strain>
        <tissue evidence="3">Leaves</tissue>
    </source>
</reference>
<accession>A0A445CU48</accession>
<name>A0A445CU48_ARAHY</name>
<dbReference type="InterPro" id="IPR025558">
    <property type="entry name" value="DUF4283"/>
</dbReference>
<feature type="domain" description="DUF4283" evidence="2">
    <location>
        <begin position="64"/>
        <end position="124"/>
    </location>
</feature>
<evidence type="ECO:0000259" key="2">
    <source>
        <dbReference type="Pfam" id="PF14111"/>
    </source>
</evidence>
<dbReference type="Proteomes" id="UP000289738">
    <property type="component" value="Chromosome A06"/>
</dbReference>
<sequence length="124" mass="14620">MAILILSADSLLLIPGSSVDPNEEVLESIDEDYKEVECKEDKPFDTCPTIPISKDKFEEWCKPWHVALIVKVLDKRVHWRFMEQRLNKNWVKKNKINVIDMDPNYFLVHFTDEEDYNHALMEGP</sequence>
<organism evidence="3 4">
    <name type="scientific">Arachis hypogaea</name>
    <name type="common">Peanut</name>
    <dbReference type="NCBI Taxonomy" id="3818"/>
    <lineage>
        <taxon>Eukaryota</taxon>
        <taxon>Viridiplantae</taxon>
        <taxon>Streptophyta</taxon>
        <taxon>Embryophyta</taxon>
        <taxon>Tracheophyta</taxon>
        <taxon>Spermatophyta</taxon>
        <taxon>Magnoliopsida</taxon>
        <taxon>eudicotyledons</taxon>
        <taxon>Gunneridae</taxon>
        <taxon>Pentapetalae</taxon>
        <taxon>rosids</taxon>
        <taxon>fabids</taxon>
        <taxon>Fabales</taxon>
        <taxon>Fabaceae</taxon>
        <taxon>Papilionoideae</taxon>
        <taxon>50 kb inversion clade</taxon>
        <taxon>dalbergioids sensu lato</taxon>
        <taxon>Dalbergieae</taxon>
        <taxon>Pterocarpus clade</taxon>
        <taxon>Arachis</taxon>
    </lineage>
</organism>
<feature type="signal peptide" evidence="1">
    <location>
        <begin position="1"/>
        <end position="18"/>
    </location>
</feature>
<keyword evidence="1" id="KW-0732">Signal</keyword>
<dbReference type="AlphaFoldDB" id="A0A445CU48"/>
<dbReference type="Pfam" id="PF14111">
    <property type="entry name" value="DUF4283"/>
    <property type="match status" value="1"/>
</dbReference>